<dbReference type="AlphaFoldDB" id="A0A6J4UQ24"/>
<dbReference type="GO" id="GO:0030246">
    <property type="term" value="F:carbohydrate binding"/>
    <property type="evidence" value="ECO:0007669"/>
    <property type="project" value="InterPro"/>
</dbReference>
<proteinExistence type="predicted"/>
<dbReference type="EMBL" id="CADCWF010000142">
    <property type="protein sequence ID" value="CAA9557398.1"/>
    <property type="molecule type" value="Genomic_DNA"/>
</dbReference>
<dbReference type="InterPro" id="IPR014718">
    <property type="entry name" value="GH-type_carb-bd"/>
</dbReference>
<dbReference type="Pfam" id="PF14486">
    <property type="entry name" value="DUF4432"/>
    <property type="match status" value="1"/>
</dbReference>
<protein>
    <submittedName>
        <fullName evidence="1">TIORF127 protein</fullName>
    </submittedName>
</protein>
<gene>
    <name evidence="1" type="ORF">AVDCRST_MAG59-2264</name>
</gene>
<dbReference type="CDD" id="cd09023">
    <property type="entry name" value="Aldose_epim_Ec_c4013"/>
    <property type="match status" value="1"/>
</dbReference>
<accession>A0A6J4UQ24</accession>
<evidence type="ECO:0000313" key="1">
    <source>
        <dbReference type="EMBL" id="CAA9557398.1"/>
    </source>
</evidence>
<dbReference type="Gene3D" id="2.70.98.10">
    <property type="match status" value="1"/>
</dbReference>
<reference evidence="1" key="1">
    <citation type="submission" date="2020-02" db="EMBL/GenBank/DDBJ databases">
        <authorList>
            <person name="Meier V. D."/>
        </authorList>
    </citation>
    <scope>NUCLEOTIDE SEQUENCE</scope>
    <source>
        <strain evidence="1">AVDCRST_MAG59</strain>
    </source>
</reference>
<dbReference type="InterPro" id="IPR027839">
    <property type="entry name" value="DUF4432"/>
</dbReference>
<name>A0A6J4UQ24_9BACT</name>
<organism evidence="1">
    <name type="scientific">uncultured Thermomicrobiales bacterium</name>
    <dbReference type="NCBI Taxonomy" id="1645740"/>
    <lineage>
        <taxon>Bacteria</taxon>
        <taxon>Pseudomonadati</taxon>
        <taxon>Thermomicrobiota</taxon>
        <taxon>Thermomicrobia</taxon>
        <taxon>Thermomicrobiales</taxon>
        <taxon>environmental samples</taxon>
    </lineage>
</organism>
<sequence length="364" mass="39740">MVQLWGEHFTKRQLLEHAGRLPQVGGVRLVELADGLERGTRVLEFRTGSGFQFDVMVDRAMDVGRCELNGLALGWQSNAGFPGPWSYEPEGLGWLRGFGGGLLTTCGLEHALFMAEDSVAQYNYPAFQTKEFGLHGRVSYLPARLTGYGERWEGDACTLWAAGEIVQAAVFAEQLVLRRRVEARLGESRLFVHDEVENIGNAPTPHMYLYHVNVGFPVLDDGAELLVPATDPKPRGGHPVEGYTRFHGPRAGYTEEVTEHAVKAEAGGTVPVAVVNRARGIGAYEVFDRAQLPHHFIWRMLGQGTYVVGIEPSTNRTAGRLDAKAKGELIVLEPGETRRYDLELGALAGAAEIDAFAARVAGCG</sequence>